<protein>
    <recommendedName>
        <fullName evidence="3">Rhodopsin domain-containing protein</fullName>
    </recommendedName>
</protein>
<dbReference type="Proteomes" id="UP000249619">
    <property type="component" value="Unassembled WGS sequence"/>
</dbReference>
<dbReference type="InterPro" id="IPR049326">
    <property type="entry name" value="Rhodopsin_dom_fungi"/>
</dbReference>
<dbReference type="PANTHER" id="PTHR39614:SF2">
    <property type="entry name" value="INTEGRAL MEMBRANE PROTEIN"/>
    <property type="match status" value="1"/>
</dbReference>
<gene>
    <name evidence="4" type="ORF">DDE83_007143</name>
</gene>
<organism evidence="4 5">
    <name type="scientific">Stemphylium lycopersici</name>
    <name type="common">Tomato gray leaf spot disease fungus</name>
    <name type="synonym">Thyrospora lycopersici</name>
    <dbReference type="NCBI Taxonomy" id="183478"/>
    <lineage>
        <taxon>Eukaryota</taxon>
        <taxon>Fungi</taxon>
        <taxon>Dikarya</taxon>
        <taxon>Ascomycota</taxon>
        <taxon>Pezizomycotina</taxon>
        <taxon>Dothideomycetes</taxon>
        <taxon>Pleosporomycetidae</taxon>
        <taxon>Pleosporales</taxon>
        <taxon>Pleosporineae</taxon>
        <taxon>Pleosporaceae</taxon>
        <taxon>Stemphylium</taxon>
    </lineage>
</organism>
<keyword evidence="2" id="KW-1133">Transmembrane helix</keyword>
<evidence type="ECO:0000313" key="4">
    <source>
        <dbReference type="EMBL" id="RAR05922.1"/>
    </source>
</evidence>
<keyword evidence="5" id="KW-1185">Reference proteome</keyword>
<feature type="compositionally biased region" description="Low complexity" evidence="1">
    <location>
        <begin position="210"/>
        <end position="223"/>
    </location>
</feature>
<evidence type="ECO:0000259" key="3">
    <source>
        <dbReference type="Pfam" id="PF20684"/>
    </source>
</evidence>
<evidence type="ECO:0000256" key="1">
    <source>
        <dbReference type="SAM" id="MobiDB-lite"/>
    </source>
</evidence>
<feature type="compositionally biased region" description="Low complexity" evidence="1">
    <location>
        <begin position="270"/>
        <end position="279"/>
    </location>
</feature>
<feature type="region of interest" description="Disordered" evidence="1">
    <location>
        <begin position="210"/>
        <end position="283"/>
    </location>
</feature>
<reference evidence="5" key="1">
    <citation type="submission" date="2018-05" db="EMBL/GenBank/DDBJ databases">
        <title>Draft genome sequence of Stemphylium lycopersici strain CIDEFI 213.</title>
        <authorList>
            <person name="Medina R."/>
            <person name="Franco M.E.E."/>
            <person name="Lucentini C.G."/>
            <person name="Saparrat M.C.N."/>
            <person name="Balatti P.A."/>
        </authorList>
    </citation>
    <scope>NUCLEOTIDE SEQUENCE [LARGE SCALE GENOMIC DNA]</scope>
    <source>
        <strain evidence="5">CIDEFI 213</strain>
    </source>
</reference>
<feature type="compositionally biased region" description="Polar residues" evidence="1">
    <location>
        <begin position="246"/>
        <end position="256"/>
    </location>
</feature>
<feature type="transmembrane region" description="Helical" evidence="2">
    <location>
        <begin position="20"/>
        <end position="42"/>
    </location>
</feature>
<feature type="transmembrane region" description="Helical" evidence="2">
    <location>
        <begin position="133"/>
        <end position="154"/>
    </location>
</feature>
<accession>A0A364MWY1</accession>
<dbReference type="EMBL" id="QGDH01000123">
    <property type="protein sequence ID" value="RAR05922.1"/>
    <property type="molecule type" value="Genomic_DNA"/>
</dbReference>
<proteinExistence type="predicted"/>
<keyword evidence="2" id="KW-0812">Transmembrane</keyword>
<dbReference type="Pfam" id="PF20684">
    <property type="entry name" value="Fung_rhodopsin"/>
    <property type="match status" value="1"/>
</dbReference>
<comment type="caution">
    <text evidence="4">The sequence shown here is derived from an EMBL/GenBank/DDBJ whole genome shotgun (WGS) entry which is preliminary data.</text>
</comment>
<feature type="transmembrane region" description="Helical" evidence="2">
    <location>
        <begin position="99"/>
        <end position="121"/>
    </location>
</feature>
<evidence type="ECO:0000313" key="5">
    <source>
        <dbReference type="Proteomes" id="UP000249619"/>
    </source>
</evidence>
<dbReference type="PANTHER" id="PTHR39614">
    <property type="entry name" value="INTEGRAL MEMBRANE PROTEIN"/>
    <property type="match status" value="1"/>
</dbReference>
<evidence type="ECO:0000256" key="2">
    <source>
        <dbReference type="SAM" id="Phobius"/>
    </source>
</evidence>
<name>A0A364MWY1_STELY</name>
<keyword evidence="2" id="KW-0472">Membrane</keyword>
<dbReference type="AlphaFoldDB" id="A0A364MWY1"/>
<feature type="domain" description="Rhodopsin" evidence="3">
    <location>
        <begin position="98"/>
        <end position="173"/>
    </location>
</feature>
<sequence length="348" mass="38888">MAAEVIPPPYVITAHDKRGLIVVTGAAVLAFVWSCFLIRVWLRWQSREWRSDDWWLSVATLLDTVQTGIILHLVNLGLGAPQDGVPLSQLERLGRWPKWLAIGNLDIITEFLIFTTAIQLVYSLQMRRSAKLLVIFAFSARLPVIAIASVRLYYLRERITGSDTFVYVVATQWQMGYAIMSSTITGMGPFLKPFEKEYVASYKHYGSSHRSATQQTASSYASSAPPPRRLARNARDNMSESYLMENLSSRRGSKQSIPEHRHSSSLEPTQSGSPSSQGPISMTADEHFRPAHVYRGHEAEVWVGERSMSFTQAEGQRGRGPSGASGAKLVIGKKEEFKIEVDRASRVV</sequence>
<feature type="transmembrane region" description="Helical" evidence="2">
    <location>
        <begin position="54"/>
        <end position="79"/>
    </location>
</feature>
<dbReference type="STRING" id="183478.A0A364MWY1"/>